<feature type="non-terminal residue" evidence="2">
    <location>
        <position position="1"/>
    </location>
</feature>
<feature type="domain" description="DUF7745" evidence="1">
    <location>
        <begin position="52"/>
        <end position="165"/>
    </location>
</feature>
<dbReference type="PANTHER" id="PTHR48201:SF12">
    <property type="entry name" value="AMINOTRANSFERASE-LIKE PLANT MOBILE DOMAIN-CONTAINING PROTEIN"/>
    <property type="match status" value="1"/>
</dbReference>
<gene>
    <name evidence="2" type="ORF">CR513_10536</name>
</gene>
<name>A0A371HS32_MUCPR</name>
<dbReference type="AlphaFoldDB" id="A0A371HS32"/>
<evidence type="ECO:0000313" key="2">
    <source>
        <dbReference type="EMBL" id="RDY05592.1"/>
    </source>
</evidence>
<keyword evidence="3" id="KW-1185">Reference proteome</keyword>
<dbReference type="InterPro" id="IPR056647">
    <property type="entry name" value="DUF7745"/>
</dbReference>
<proteinExistence type="predicted"/>
<dbReference type="EMBL" id="QJKJ01001846">
    <property type="protein sequence ID" value="RDY05592.1"/>
    <property type="molecule type" value="Genomic_DNA"/>
</dbReference>
<reference evidence="2" key="1">
    <citation type="submission" date="2018-05" db="EMBL/GenBank/DDBJ databases">
        <title>Draft genome of Mucuna pruriens seed.</title>
        <authorList>
            <person name="Nnadi N.E."/>
            <person name="Vos R."/>
            <person name="Hasami M.H."/>
            <person name="Devisetty U.K."/>
            <person name="Aguiy J.C."/>
        </authorList>
    </citation>
    <scope>NUCLEOTIDE SEQUENCE [LARGE SCALE GENOMIC DNA]</scope>
    <source>
        <strain evidence="2">JCA_2017</strain>
    </source>
</reference>
<comment type="caution">
    <text evidence="2">The sequence shown here is derived from an EMBL/GenBank/DDBJ whole genome shotgun (WGS) entry which is preliminary data.</text>
</comment>
<dbReference type="PANTHER" id="PTHR48201">
    <property type="entry name" value="PROTEIN, PUTATIVE-RELATED"/>
    <property type="match status" value="1"/>
</dbReference>
<evidence type="ECO:0000259" key="1">
    <source>
        <dbReference type="Pfam" id="PF24924"/>
    </source>
</evidence>
<evidence type="ECO:0000313" key="3">
    <source>
        <dbReference type="Proteomes" id="UP000257109"/>
    </source>
</evidence>
<dbReference type="Pfam" id="PF24924">
    <property type="entry name" value="DUF7745"/>
    <property type="match status" value="1"/>
</dbReference>
<dbReference type="OrthoDB" id="983711at2759"/>
<protein>
    <recommendedName>
        <fullName evidence="1">DUF7745 domain-containing protein</fullName>
    </recommendedName>
</protein>
<dbReference type="Proteomes" id="UP000257109">
    <property type="component" value="Unassembled WGS sequence"/>
</dbReference>
<sequence>MDRDHRLTHLDIPNYTNQTWKETLVVISESYDPSQQRPPTLNLSNIGAVNSRDFQLAPTLEEYGRIMGMACHKSPPYLFGDHYPSWAAVAKLFKVPKSVVVMLKKNRNRVEGISEVIFEARLQQLQEGDWLTFVDVYGLLVYGIILFPHIECYVNLATIDAFLGKRDKGEHPVVAEERNGIEVLYVIALLVVDRALVP</sequence>
<organism evidence="2 3">
    <name type="scientific">Mucuna pruriens</name>
    <name type="common">Velvet bean</name>
    <name type="synonym">Dolichos pruriens</name>
    <dbReference type="NCBI Taxonomy" id="157652"/>
    <lineage>
        <taxon>Eukaryota</taxon>
        <taxon>Viridiplantae</taxon>
        <taxon>Streptophyta</taxon>
        <taxon>Embryophyta</taxon>
        <taxon>Tracheophyta</taxon>
        <taxon>Spermatophyta</taxon>
        <taxon>Magnoliopsida</taxon>
        <taxon>eudicotyledons</taxon>
        <taxon>Gunneridae</taxon>
        <taxon>Pentapetalae</taxon>
        <taxon>rosids</taxon>
        <taxon>fabids</taxon>
        <taxon>Fabales</taxon>
        <taxon>Fabaceae</taxon>
        <taxon>Papilionoideae</taxon>
        <taxon>50 kb inversion clade</taxon>
        <taxon>NPAAA clade</taxon>
        <taxon>indigoferoid/millettioid clade</taxon>
        <taxon>Phaseoleae</taxon>
        <taxon>Mucuna</taxon>
    </lineage>
</organism>
<accession>A0A371HS32</accession>